<keyword evidence="1" id="KW-0732">Signal</keyword>
<evidence type="ECO:0008006" key="4">
    <source>
        <dbReference type="Google" id="ProtNLM"/>
    </source>
</evidence>
<name>A0AA38VWS9_9PEZI</name>
<reference evidence="2" key="1">
    <citation type="submission" date="2022-07" db="EMBL/GenBank/DDBJ databases">
        <title>Fungi with potential for degradation of polypropylene.</title>
        <authorList>
            <person name="Gostincar C."/>
        </authorList>
    </citation>
    <scope>NUCLEOTIDE SEQUENCE</scope>
    <source>
        <strain evidence="2">EXF-13308</strain>
    </source>
</reference>
<comment type="caution">
    <text evidence="2">The sequence shown here is derived from an EMBL/GenBank/DDBJ whole genome shotgun (WGS) entry which is preliminary data.</text>
</comment>
<dbReference type="EMBL" id="JANBVO010000002">
    <property type="protein sequence ID" value="KAJ9156158.1"/>
    <property type="molecule type" value="Genomic_DNA"/>
</dbReference>
<protein>
    <recommendedName>
        <fullName evidence="4">GPI anchored serine-threonine rich protein</fullName>
    </recommendedName>
</protein>
<evidence type="ECO:0000256" key="1">
    <source>
        <dbReference type="SAM" id="SignalP"/>
    </source>
</evidence>
<evidence type="ECO:0000313" key="2">
    <source>
        <dbReference type="EMBL" id="KAJ9156158.1"/>
    </source>
</evidence>
<feature type="signal peptide" evidence="1">
    <location>
        <begin position="1"/>
        <end position="18"/>
    </location>
</feature>
<organism evidence="2 3">
    <name type="scientific">Pleurostoma richardsiae</name>
    <dbReference type="NCBI Taxonomy" id="41990"/>
    <lineage>
        <taxon>Eukaryota</taxon>
        <taxon>Fungi</taxon>
        <taxon>Dikarya</taxon>
        <taxon>Ascomycota</taxon>
        <taxon>Pezizomycotina</taxon>
        <taxon>Sordariomycetes</taxon>
        <taxon>Sordariomycetidae</taxon>
        <taxon>Calosphaeriales</taxon>
        <taxon>Pleurostomataceae</taxon>
        <taxon>Pleurostoma</taxon>
    </lineage>
</organism>
<dbReference type="Proteomes" id="UP001174694">
    <property type="component" value="Unassembled WGS sequence"/>
</dbReference>
<accession>A0AA38VWS9</accession>
<sequence length="175" mass="16750">MKAAIFSLAALLAAGASAATATDAASAATTSCAADYIVETCLDTENNILASCGTNDYNCECAAYQAIVTCFNNCPDDQRKSQMEGQVTLYCGLASQYPSSTTSVAKATATGSTSAAGTTDAAAAATTTTGSGTATATGTASTSSSSAAADSGAGLVAMHAGGLLAVVGGAVAALL</sequence>
<proteinExistence type="predicted"/>
<evidence type="ECO:0000313" key="3">
    <source>
        <dbReference type="Proteomes" id="UP001174694"/>
    </source>
</evidence>
<keyword evidence="3" id="KW-1185">Reference proteome</keyword>
<gene>
    <name evidence="2" type="ORF">NKR23_g889</name>
</gene>
<feature type="chain" id="PRO_5041454988" description="GPI anchored serine-threonine rich protein" evidence="1">
    <location>
        <begin position="19"/>
        <end position="175"/>
    </location>
</feature>
<dbReference type="AlphaFoldDB" id="A0AA38VWS9"/>